<comment type="caution">
    <text evidence="2">The sequence shown here is derived from an EMBL/GenBank/DDBJ whole genome shotgun (WGS) entry which is preliminary data.</text>
</comment>
<dbReference type="EMBL" id="LKAQ01000004">
    <property type="protein sequence ID" value="OIQ49494.1"/>
    <property type="molecule type" value="Genomic_DNA"/>
</dbReference>
<evidence type="ECO:0000313" key="3">
    <source>
        <dbReference type="Proteomes" id="UP000181901"/>
    </source>
</evidence>
<feature type="transmembrane region" description="Helical" evidence="1">
    <location>
        <begin position="20"/>
        <end position="49"/>
    </location>
</feature>
<evidence type="ECO:0000313" key="2">
    <source>
        <dbReference type="EMBL" id="OIQ49494.1"/>
    </source>
</evidence>
<protein>
    <recommendedName>
        <fullName evidence="4">Glucose-1-phosphate thymidylyltransferase</fullName>
    </recommendedName>
</protein>
<evidence type="ECO:0008006" key="4">
    <source>
        <dbReference type="Google" id="ProtNLM"/>
    </source>
</evidence>
<sequence>MSTETRATTVNRGEILKRFIVTLVCLIFFEVLTLILEVATLFQYGYLLAAKKRSEPLRRACNALSLYGYRIMRYATLNDNRRPFPFAEFPGDEDCEPPAKQVQFR</sequence>
<name>A0A1J5MS99_9BACT</name>
<dbReference type="Proteomes" id="UP000181901">
    <property type="component" value="Unassembled WGS sequence"/>
</dbReference>
<keyword evidence="3" id="KW-1185">Reference proteome</keyword>
<keyword evidence="1" id="KW-0472">Membrane</keyword>
<accession>A0A1J5MS99</accession>
<dbReference type="RefSeq" id="WP_071545004.1">
    <property type="nucleotide sequence ID" value="NZ_LKAQ01000004.1"/>
</dbReference>
<dbReference type="OrthoDB" id="5458236at2"/>
<reference evidence="2 3" key="1">
    <citation type="submission" date="2015-09" db="EMBL/GenBank/DDBJ databases">
        <title>Genome of Desulfovibrio dechloracetivorans BerOc1, a mercury methylating strain isolated from highly hydrocarbons and metals contaminated coastal sediments.</title>
        <authorList>
            <person name="Goni Urriza M."/>
            <person name="Gassie C."/>
            <person name="Bouchez O."/>
            <person name="Klopp C."/>
            <person name="Ranchou-Peyruse A."/>
            <person name="Remy G."/>
        </authorList>
    </citation>
    <scope>NUCLEOTIDE SEQUENCE [LARGE SCALE GENOMIC DNA]</scope>
    <source>
        <strain evidence="2 3">BerOc1</strain>
    </source>
</reference>
<dbReference type="InterPro" id="IPR025498">
    <property type="entry name" value="DUF4389"/>
</dbReference>
<organism evidence="2 3">
    <name type="scientific">Pseudodesulfovibrio hydrargyri</name>
    <dbReference type="NCBI Taxonomy" id="2125990"/>
    <lineage>
        <taxon>Bacteria</taxon>
        <taxon>Pseudomonadati</taxon>
        <taxon>Thermodesulfobacteriota</taxon>
        <taxon>Desulfovibrionia</taxon>
        <taxon>Desulfovibrionales</taxon>
        <taxon>Desulfovibrionaceae</taxon>
    </lineage>
</organism>
<keyword evidence="1" id="KW-0812">Transmembrane</keyword>
<dbReference type="AlphaFoldDB" id="A0A1J5MS99"/>
<keyword evidence="1" id="KW-1133">Transmembrane helix</keyword>
<dbReference type="Pfam" id="PF14333">
    <property type="entry name" value="DUF4389"/>
    <property type="match status" value="1"/>
</dbReference>
<proteinExistence type="predicted"/>
<evidence type="ECO:0000256" key="1">
    <source>
        <dbReference type="SAM" id="Phobius"/>
    </source>
</evidence>
<gene>
    <name evidence="2" type="ORF">BerOc1_01419</name>
</gene>